<name>X0XNY8_9ZZZZ</name>
<evidence type="ECO:0000256" key="2">
    <source>
        <dbReference type="ARBA" id="ARBA00022448"/>
    </source>
</evidence>
<accession>X0XNY8</accession>
<keyword evidence="3" id="KW-0547">Nucleotide-binding</keyword>
<dbReference type="AlphaFoldDB" id="X0XNY8"/>
<dbReference type="GO" id="GO:0055085">
    <property type="term" value="P:transmembrane transport"/>
    <property type="evidence" value="ECO:0007669"/>
    <property type="project" value="UniProtKB-ARBA"/>
</dbReference>
<dbReference type="InterPro" id="IPR003593">
    <property type="entry name" value="AAA+_ATPase"/>
</dbReference>
<evidence type="ECO:0000256" key="4">
    <source>
        <dbReference type="ARBA" id="ARBA00022840"/>
    </source>
</evidence>
<proteinExistence type="inferred from homology"/>
<keyword evidence="2" id="KW-0813">Transport</keyword>
<organism evidence="6">
    <name type="scientific">marine sediment metagenome</name>
    <dbReference type="NCBI Taxonomy" id="412755"/>
    <lineage>
        <taxon>unclassified sequences</taxon>
        <taxon>metagenomes</taxon>
        <taxon>ecological metagenomes</taxon>
    </lineage>
</organism>
<evidence type="ECO:0000256" key="1">
    <source>
        <dbReference type="ARBA" id="ARBA00005417"/>
    </source>
</evidence>
<dbReference type="Gene3D" id="3.40.50.300">
    <property type="entry name" value="P-loop containing nucleotide triphosphate hydrolases"/>
    <property type="match status" value="1"/>
</dbReference>
<dbReference type="EMBL" id="BARS01042001">
    <property type="protein sequence ID" value="GAG38363.1"/>
    <property type="molecule type" value="Genomic_DNA"/>
</dbReference>
<dbReference type="GO" id="GO:0005524">
    <property type="term" value="F:ATP binding"/>
    <property type="evidence" value="ECO:0007669"/>
    <property type="project" value="UniProtKB-KW"/>
</dbReference>
<evidence type="ECO:0000313" key="6">
    <source>
        <dbReference type="EMBL" id="GAG38363.1"/>
    </source>
</evidence>
<comment type="caution">
    <text evidence="6">The sequence shown here is derived from an EMBL/GenBank/DDBJ whole genome shotgun (WGS) entry which is preliminary data.</text>
</comment>
<dbReference type="InterPro" id="IPR050319">
    <property type="entry name" value="ABC_transp_ATP-bind"/>
</dbReference>
<keyword evidence="4" id="KW-0067">ATP-binding</keyword>
<dbReference type="SMART" id="SM00382">
    <property type="entry name" value="AAA"/>
    <property type="match status" value="1"/>
</dbReference>
<sequence length="137" mass="15398">MPPILEVRDLKKHFAGRAGMFGGSKKTVRAVDGVSFTLDQGETLGLVGESGCGKSTLVKTLLFLEVPTSGEVYYDGQRLTEKEAVRMRRQAQIVFQDPYTSLPPRMRVRDIVADPLLIHRLADRRSVRKQVDRLLED</sequence>
<comment type="similarity">
    <text evidence="1">Belongs to the ABC transporter superfamily.</text>
</comment>
<dbReference type="GO" id="GO:0016887">
    <property type="term" value="F:ATP hydrolysis activity"/>
    <property type="evidence" value="ECO:0007669"/>
    <property type="project" value="InterPro"/>
</dbReference>
<dbReference type="InterPro" id="IPR003439">
    <property type="entry name" value="ABC_transporter-like_ATP-bd"/>
</dbReference>
<protein>
    <recommendedName>
        <fullName evidence="5">AAA+ ATPase domain-containing protein</fullName>
    </recommendedName>
</protein>
<feature type="domain" description="AAA+ ATPase" evidence="5">
    <location>
        <begin position="40"/>
        <end position="137"/>
    </location>
</feature>
<dbReference type="InterPro" id="IPR027417">
    <property type="entry name" value="P-loop_NTPase"/>
</dbReference>
<dbReference type="Pfam" id="PF00005">
    <property type="entry name" value="ABC_tran"/>
    <property type="match status" value="1"/>
</dbReference>
<reference evidence="6" key="1">
    <citation type="journal article" date="2014" name="Front. Microbiol.">
        <title>High frequency of phylogenetically diverse reductive dehalogenase-homologous genes in deep subseafloor sedimentary metagenomes.</title>
        <authorList>
            <person name="Kawai M."/>
            <person name="Futagami T."/>
            <person name="Toyoda A."/>
            <person name="Takaki Y."/>
            <person name="Nishi S."/>
            <person name="Hori S."/>
            <person name="Arai W."/>
            <person name="Tsubouchi T."/>
            <person name="Morono Y."/>
            <person name="Uchiyama I."/>
            <person name="Ito T."/>
            <person name="Fujiyama A."/>
            <person name="Inagaki F."/>
            <person name="Takami H."/>
        </authorList>
    </citation>
    <scope>NUCLEOTIDE SEQUENCE</scope>
    <source>
        <strain evidence="6">Expedition CK06-06</strain>
    </source>
</reference>
<evidence type="ECO:0000259" key="5">
    <source>
        <dbReference type="SMART" id="SM00382"/>
    </source>
</evidence>
<evidence type="ECO:0000256" key="3">
    <source>
        <dbReference type="ARBA" id="ARBA00022741"/>
    </source>
</evidence>
<gene>
    <name evidence="6" type="ORF">S01H1_63784</name>
</gene>
<dbReference type="SUPFAM" id="SSF52540">
    <property type="entry name" value="P-loop containing nucleoside triphosphate hydrolases"/>
    <property type="match status" value="1"/>
</dbReference>
<feature type="non-terminal residue" evidence="6">
    <location>
        <position position="137"/>
    </location>
</feature>
<dbReference type="PANTHER" id="PTHR43776">
    <property type="entry name" value="TRANSPORT ATP-BINDING PROTEIN"/>
    <property type="match status" value="1"/>
</dbReference>
<dbReference type="PANTHER" id="PTHR43776:SF7">
    <property type="entry name" value="D,D-DIPEPTIDE TRANSPORT ATP-BINDING PROTEIN DDPF-RELATED"/>
    <property type="match status" value="1"/>
</dbReference>